<dbReference type="EMBL" id="WOCE01000003">
    <property type="protein sequence ID" value="KAE9617326.1"/>
    <property type="molecule type" value="Genomic_DNA"/>
</dbReference>
<accession>A0A6A4QVR0</accession>
<dbReference type="GO" id="GO:0005634">
    <property type="term" value="C:nucleus"/>
    <property type="evidence" value="ECO:0007669"/>
    <property type="project" value="UniProtKB-SubCell"/>
</dbReference>
<protein>
    <submittedName>
        <fullName evidence="8">Putative transcription factor TCP family</fullName>
    </submittedName>
</protein>
<feature type="compositionally biased region" description="Basic and acidic residues" evidence="6">
    <location>
        <begin position="1"/>
        <end position="20"/>
    </location>
</feature>
<sequence>MEANRNQDLKKEHTDKEQVLDHSLPLVAPPPSTAVPSKKRTRDRHTKVEGRGRRIRLPPLCAARVFQLTRELGHKTEGETIMWLLKQAEPAIIAVTGTGTVPAMDVSIDGELKVPTLSPEKQKREKEETHVKKIRCRRGSSSNNEFIELNDSNEVGVSCGVAPNSSIYPLGGSSNGAAAWPLYQPQTQYWSVPHSGYVYGMQKSESIVVPNLSSGTSGSSLDASADI</sequence>
<evidence type="ECO:0000256" key="2">
    <source>
        <dbReference type="ARBA" id="ARBA00023015"/>
    </source>
</evidence>
<evidence type="ECO:0000259" key="7">
    <source>
        <dbReference type="PROSITE" id="PS51369"/>
    </source>
</evidence>
<dbReference type="PROSITE" id="PS51369">
    <property type="entry name" value="TCP"/>
    <property type="match status" value="1"/>
</dbReference>
<dbReference type="PANTHER" id="PTHR31072">
    <property type="entry name" value="TRANSCRIPTION FACTOR TCP4-RELATED"/>
    <property type="match status" value="1"/>
</dbReference>
<evidence type="ECO:0000313" key="9">
    <source>
        <dbReference type="Proteomes" id="UP000447434"/>
    </source>
</evidence>
<evidence type="ECO:0000256" key="4">
    <source>
        <dbReference type="ARBA" id="ARBA00023163"/>
    </source>
</evidence>
<gene>
    <name evidence="8" type="ORF">Lalb_Chr03g0034191</name>
</gene>
<dbReference type="OrthoDB" id="1928965at2759"/>
<organism evidence="8 9">
    <name type="scientific">Lupinus albus</name>
    <name type="common">White lupine</name>
    <name type="synonym">Lupinus termis</name>
    <dbReference type="NCBI Taxonomy" id="3870"/>
    <lineage>
        <taxon>Eukaryota</taxon>
        <taxon>Viridiplantae</taxon>
        <taxon>Streptophyta</taxon>
        <taxon>Embryophyta</taxon>
        <taxon>Tracheophyta</taxon>
        <taxon>Spermatophyta</taxon>
        <taxon>Magnoliopsida</taxon>
        <taxon>eudicotyledons</taxon>
        <taxon>Gunneridae</taxon>
        <taxon>Pentapetalae</taxon>
        <taxon>rosids</taxon>
        <taxon>fabids</taxon>
        <taxon>Fabales</taxon>
        <taxon>Fabaceae</taxon>
        <taxon>Papilionoideae</taxon>
        <taxon>50 kb inversion clade</taxon>
        <taxon>genistoids sensu lato</taxon>
        <taxon>core genistoids</taxon>
        <taxon>Genisteae</taxon>
        <taxon>Lupinus</taxon>
    </lineage>
</organism>
<evidence type="ECO:0000256" key="3">
    <source>
        <dbReference type="ARBA" id="ARBA00023125"/>
    </source>
</evidence>
<dbReference type="GO" id="GO:0003700">
    <property type="term" value="F:DNA-binding transcription factor activity"/>
    <property type="evidence" value="ECO:0007669"/>
    <property type="project" value="InterPro"/>
</dbReference>
<keyword evidence="5" id="KW-0539">Nucleus</keyword>
<dbReference type="Proteomes" id="UP000447434">
    <property type="component" value="Chromosome 3"/>
</dbReference>
<feature type="region of interest" description="Disordered" evidence="6">
    <location>
        <begin position="1"/>
        <end position="51"/>
    </location>
</feature>
<comment type="subcellular location">
    <subcellularLocation>
        <location evidence="1">Nucleus</location>
    </subcellularLocation>
</comment>
<evidence type="ECO:0000256" key="6">
    <source>
        <dbReference type="SAM" id="MobiDB-lite"/>
    </source>
</evidence>
<comment type="caution">
    <text evidence="8">The sequence shown here is derived from an EMBL/GenBank/DDBJ whole genome shotgun (WGS) entry which is preliminary data.</text>
</comment>
<evidence type="ECO:0000256" key="5">
    <source>
        <dbReference type="ARBA" id="ARBA00023242"/>
    </source>
</evidence>
<dbReference type="GO" id="GO:0043565">
    <property type="term" value="F:sequence-specific DNA binding"/>
    <property type="evidence" value="ECO:0007669"/>
    <property type="project" value="TreeGrafter"/>
</dbReference>
<keyword evidence="2" id="KW-0805">Transcription regulation</keyword>
<name>A0A6A4QVR0_LUPAL</name>
<dbReference type="InterPro" id="IPR017887">
    <property type="entry name" value="TF_TCP_subgr"/>
</dbReference>
<evidence type="ECO:0000313" key="8">
    <source>
        <dbReference type="EMBL" id="KAE9617326.1"/>
    </source>
</evidence>
<reference evidence="9" key="1">
    <citation type="journal article" date="2020" name="Nat. Commun.">
        <title>Genome sequence of the cluster root forming white lupin.</title>
        <authorList>
            <person name="Hufnagel B."/>
            <person name="Marques A."/>
            <person name="Soriano A."/>
            <person name="Marques L."/>
            <person name="Divol F."/>
            <person name="Doumas P."/>
            <person name="Sallet E."/>
            <person name="Mancinotti D."/>
            <person name="Carrere S."/>
            <person name="Marande W."/>
            <person name="Arribat S."/>
            <person name="Keller J."/>
            <person name="Huneau C."/>
            <person name="Blein T."/>
            <person name="Aime D."/>
            <person name="Laguerre M."/>
            <person name="Taylor J."/>
            <person name="Schubert V."/>
            <person name="Nelson M."/>
            <person name="Geu-Flores F."/>
            <person name="Crespi M."/>
            <person name="Gallardo-Guerrero K."/>
            <person name="Delaux P.-M."/>
            <person name="Salse J."/>
            <person name="Berges H."/>
            <person name="Guyot R."/>
            <person name="Gouzy J."/>
            <person name="Peret B."/>
        </authorList>
    </citation>
    <scope>NUCLEOTIDE SEQUENCE [LARGE SCALE GENOMIC DNA]</scope>
    <source>
        <strain evidence="9">cv. Amiga</strain>
    </source>
</reference>
<proteinExistence type="predicted"/>
<keyword evidence="9" id="KW-1185">Reference proteome</keyword>
<feature type="domain" description="TCP" evidence="7">
    <location>
        <begin position="41"/>
        <end position="95"/>
    </location>
</feature>
<keyword evidence="3" id="KW-0238">DNA-binding</keyword>
<dbReference type="AlphaFoldDB" id="A0A6A4QVR0"/>
<dbReference type="Pfam" id="PF03634">
    <property type="entry name" value="TCP"/>
    <property type="match status" value="1"/>
</dbReference>
<dbReference type="PANTHER" id="PTHR31072:SF170">
    <property type="entry name" value="TRANSCRIPTION FACTOR TCP15-RELATED"/>
    <property type="match status" value="1"/>
</dbReference>
<keyword evidence="4" id="KW-0804">Transcription</keyword>
<dbReference type="InterPro" id="IPR005333">
    <property type="entry name" value="Transcription_factor_TCP"/>
</dbReference>
<evidence type="ECO:0000256" key="1">
    <source>
        <dbReference type="ARBA" id="ARBA00004123"/>
    </source>
</evidence>